<dbReference type="InterPro" id="IPR012917">
    <property type="entry name" value="DUF3294"/>
</dbReference>
<reference evidence="1" key="1">
    <citation type="submission" date="2021-06" db="EMBL/GenBank/DDBJ databases">
        <authorList>
            <person name="Kallberg Y."/>
            <person name="Tangrot J."/>
            <person name="Rosling A."/>
        </authorList>
    </citation>
    <scope>NUCLEOTIDE SEQUENCE</scope>
    <source>
        <strain evidence="1">BR232B</strain>
    </source>
</reference>
<keyword evidence="2" id="KW-1185">Reference proteome</keyword>
<gene>
    <name evidence="1" type="ORF">PBRASI_LOCUS558</name>
</gene>
<name>A0A9N8Z202_9GLOM</name>
<protein>
    <submittedName>
        <fullName evidence="1">1254_t:CDS:1</fullName>
    </submittedName>
</protein>
<dbReference type="Proteomes" id="UP000789739">
    <property type="component" value="Unassembled WGS sequence"/>
</dbReference>
<dbReference type="AlphaFoldDB" id="A0A9N8Z202"/>
<organism evidence="1 2">
    <name type="scientific">Paraglomus brasilianum</name>
    <dbReference type="NCBI Taxonomy" id="144538"/>
    <lineage>
        <taxon>Eukaryota</taxon>
        <taxon>Fungi</taxon>
        <taxon>Fungi incertae sedis</taxon>
        <taxon>Mucoromycota</taxon>
        <taxon>Glomeromycotina</taxon>
        <taxon>Glomeromycetes</taxon>
        <taxon>Paraglomerales</taxon>
        <taxon>Paraglomeraceae</taxon>
        <taxon>Paraglomus</taxon>
    </lineage>
</organism>
<proteinExistence type="predicted"/>
<dbReference type="OrthoDB" id="2436305at2759"/>
<accession>A0A9N8Z202</accession>
<dbReference type="EMBL" id="CAJVPI010000028">
    <property type="protein sequence ID" value="CAG8460606.1"/>
    <property type="molecule type" value="Genomic_DNA"/>
</dbReference>
<evidence type="ECO:0000313" key="1">
    <source>
        <dbReference type="EMBL" id="CAG8460606.1"/>
    </source>
</evidence>
<evidence type="ECO:0000313" key="2">
    <source>
        <dbReference type="Proteomes" id="UP000789739"/>
    </source>
</evidence>
<dbReference type="Pfam" id="PF07957">
    <property type="entry name" value="DUF3294"/>
    <property type="match status" value="1"/>
</dbReference>
<sequence>MNQGLQQETALVTNFPNLDISRALATTKTTINDRIDALNNRIDTMETRLNARFDSMNTRNLARVLNLRITDPYETLEVVSNTTGNIPQNYPQTVAALRAMTRQNINALLNFYQLPNAGTVETKRIHFARHLEIQLL</sequence>
<comment type="caution">
    <text evidence="1">The sequence shown here is derived from an EMBL/GenBank/DDBJ whole genome shotgun (WGS) entry which is preliminary data.</text>
</comment>